<keyword evidence="1" id="KW-0880">Kelch repeat</keyword>
<gene>
    <name evidence="4" type="ordered locus">LIC_11119</name>
</gene>
<reference evidence="4 5" key="1">
    <citation type="journal article" date="2004" name="J. Bacteriol.">
        <title>Comparative genomics of two Leptospira interrogans serovars reveals novel insights into physiology and pathogenesis.</title>
        <authorList>
            <person name="Nascimento A.L."/>
            <person name="Ko A.I."/>
            <person name="Martins E.A."/>
            <person name="Monteiro-Vitorello C.B."/>
            <person name="Ho P.L."/>
            <person name="Haake D.A."/>
            <person name="Verjovski-Almeida S."/>
            <person name="Hartskeerl R.A."/>
            <person name="Marques M.V."/>
            <person name="Oliveira M.C."/>
            <person name="Menck C.F."/>
            <person name="Leite L.C."/>
            <person name="Carrer H."/>
            <person name="Coutinho L.L."/>
            <person name="Degrave W.M."/>
            <person name="Dellagostin O.A."/>
            <person name="El-Dorry H."/>
            <person name="Ferro E.S."/>
            <person name="Ferro M.I."/>
            <person name="Furlan L.R."/>
            <person name="Gamberini M."/>
            <person name="Giglioti E.A."/>
            <person name="Goes-Neto A."/>
            <person name="Goldman G.H."/>
            <person name="Goldman M.H."/>
            <person name="Harakava R."/>
            <person name="Jeronimo S.M."/>
            <person name="Junqueira-De-Azevedo I.L."/>
            <person name="Kimura E.T."/>
            <person name="Kuramae E.E."/>
            <person name="Lemos E.G."/>
            <person name="Lemos M.V."/>
            <person name="Marino C.L."/>
            <person name="Nunes L.R."/>
            <person name="De Oliveira R.C."/>
            <person name="Pereira G.G."/>
            <person name="Reis M.S."/>
            <person name="Schriefer A."/>
            <person name="Siqueira W.J."/>
            <person name="Sommer P."/>
            <person name="Tsai S.M."/>
            <person name="Simpson A.J."/>
            <person name="Ferro J.A."/>
            <person name="Camargo L.E."/>
            <person name="Kitajima J.P."/>
            <person name="Setubal J.C."/>
            <person name="Van Sluys M.A."/>
        </authorList>
    </citation>
    <scope>NUCLEOTIDE SEQUENCE [LARGE SCALE GENOMIC DNA]</scope>
    <source>
        <strain evidence="4 5">Fiocruz L1-130</strain>
    </source>
</reference>
<sequence length="411" mass="45160">MLFFYKTNLVSMSYKARNQWLYFGILDFILFLFISGCLLHHTDDKISKAPLGLLAILFNNSNPYLNSAELYDPATQSFSFVKNSLNFPRYHHTSSILQDGRVVITGGYYPYFESYLLDQIEIYDPNLDTFQNSTQNLLMPRNLHTATLLQDGTILITGGRCLSDSPATNKTEIFDPQTQTSTWAGNLNIARCRHQSVLLSDGKVLVVGGVDPISGNGILPVEVYDPVSKTFSLKGNLLQPRYNFSVLTPNIGNPILIGGVNYSSATNSYSTLSQTERFNEVTGLLSVGPSLRKPLRSFTANLLQDGKILITGGSNEDGTSDSIQILDTTFTEISPKMSVSRQFHTGTVLNNGNVLIAGGRTSNVVHLEAEVFDPNSNSLSSTGSLLQQRYDATSHPLQNGKVLILGGRSSY</sequence>
<dbReference type="InterPro" id="IPR006652">
    <property type="entry name" value="Kelch_1"/>
</dbReference>
<accession>Q72TA2</accession>
<dbReference type="HOGENOM" id="CLU_050826_0_0_12"/>
<proteinExistence type="predicted"/>
<evidence type="ECO:0000313" key="5">
    <source>
        <dbReference type="Proteomes" id="UP000007037"/>
    </source>
</evidence>
<dbReference type="KEGG" id="lic:LIC_11119"/>
<evidence type="ECO:0000313" key="4">
    <source>
        <dbReference type="EMBL" id="AAS69726.1"/>
    </source>
</evidence>
<dbReference type="EMBL" id="AE016823">
    <property type="protein sequence ID" value="AAS69726.1"/>
    <property type="molecule type" value="Genomic_DNA"/>
</dbReference>
<keyword evidence="3" id="KW-0472">Membrane</keyword>
<evidence type="ECO:0008006" key="6">
    <source>
        <dbReference type="Google" id="ProtNLM"/>
    </source>
</evidence>
<dbReference type="Proteomes" id="UP000007037">
    <property type="component" value="Chromosome I"/>
</dbReference>
<dbReference type="Gene3D" id="2.130.10.80">
    <property type="entry name" value="Galactose oxidase/kelch, beta-propeller"/>
    <property type="match status" value="3"/>
</dbReference>
<dbReference type="SUPFAM" id="SSF50965">
    <property type="entry name" value="Galactose oxidase, central domain"/>
    <property type="match status" value="1"/>
</dbReference>
<dbReference type="SMART" id="SM00612">
    <property type="entry name" value="Kelch"/>
    <property type="match status" value="6"/>
</dbReference>
<keyword evidence="3" id="KW-1133">Transmembrane helix</keyword>
<dbReference type="InterPro" id="IPR015915">
    <property type="entry name" value="Kelch-typ_b-propeller"/>
</dbReference>
<organism evidence="4 5">
    <name type="scientific">Leptospira interrogans serogroup Icterohaemorrhagiae serovar copenhageni (strain Fiocruz L1-130)</name>
    <dbReference type="NCBI Taxonomy" id="267671"/>
    <lineage>
        <taxon>Bacteria</taxon>
        <taxon>Pseudomonadati</taxon>
        <taxon>Spirochaetota</taxon>
        <taxon>Spirochaetia</taxon>
        <taxon>Leptospirales</taxon>
        <taxon>Leptospiraceae</taxon>
        <taxon>Leptospira</taxon>
    </lineage>
</organism>
<dbReference type="AlphaFoldDB" id="Q72TA2"/>
<dbReference type="InterPro" id="IPR011043">
    <property type="entry name" value="Gal_Oxase/kelch_b-propeller"/>
</dbReference>
<dbReference type="PANTHER" id="PTHR45632:SF3">
    <property type="entry name" value="KELCH-LIKE PROTEIN 32"/>
    <property type="match status" value="1"/>
</dbReference>
<evidence type="ECO:0000256" key="1">
    <source>
        <dbReference type="ARBA" id="ARBA00022441"/>
    </source>
</evidence>
<protein>
    <recommendedName>
        <fullName evidence="6">Kelch repeat protein</fullName>
    </recommendedName>
</protein>
<dbReference type="Gene3D" id="2.120.10.80">
    <property type="entry name" value="Kelch-type beta propeller"/>
    <property type="match status" value="1"/>
</dbReference>
<evidence type="ECO:0000256" key="2">
    <source>
        <dbReference type="ARBA" id="ARBA00022737"/>
    </source>
</evidence>
<dbReference type="PANTHER" id="PTHR45632">
    <property type="entry name" value="LD33804P"/>
    <property type="match status" value="1"/>
</dbReference>
<name>Q72TA2_LEPIC</name>
<evidence type="ECO:0000256" key="3">
    <source>
        <dbReference type="SAM" id="Phobius"/>
    </source>
</evidence>
<keyword evidence="2" id="KW-0677">Repeat</keyword>
<dbReference type="InterPro" id="IPR037293">
    <property type="entry name" value="Gal_Oxidase_central_sf"/>
</dbReference>
<feature type="transmembrane region" description="Helical" evidence="3">
    <location>
        <begin position="20"/>
        <end position="39"/>
    </location>
</feature>
<keyword evidence="3" id="KW-0812">Transmembrane</keyword>